<name>A0A829YMB7_9GAMM</name>
<dbReference type="Pfam" id="PF02321">
    <property type="entry name" value="OEP"/>
    <property type="match status" value="2"/>
</dbReference>
<keyword evidence="6" id="KW-0472">Membrane</keyword>
<evidence type="ECO:0000256" key="10">
    <source>
        <dbReference type="SAM" id="SignalP"/>
    </source>
</evidence>
<dbReference type="GO" id="GO:0015288">
    <property type="term" value="F:porin activity"/>
    <property type="evidence" value="ECO:0007669"/>
    <property type="project" value="TreeGrafter"/>
</dbReference>
<feature type="signal peptide" evidence="10">
    <location>
        <begin position="1"/>
        <end position="23"/>
    </location>
</feature>
<evidence type="ECO:0000256" key="6">
    <source>
        <dbReference type="ARBA" id="ARBA00023136"/>
    </source>
</evidence>
<dbReference type="NCBIfam" id="TIGR01844">
    <property type="entry name" value="type_I_sec_TolC"/>
    <property type="match status" value="1"/>
</dbReference>
<evidence type="ECO:0000313" key="11">
    <source>
        <dbReference type="EMBL" id="GFE84031.1"/>
    </source>
</evidence>
<dbReference type="PANTHER" id="PTHR30026:SF20">
    <property type="entry name" value="OUTER MEMBRANE PROTEIN TOLC"/>
    <property type="match status" value="1"/>
</dbReference>
<feature type="chain" id="PRO_5032615536" evidence="10">
    <location>
        <begin position="24"/>
        <end position="472"/>
    </location>
</feature>
<organism evidence="11 12">
    <name type="scientific">Steroidobacter agaridevorans</name>
    <dbReference type="NCBI Taxonomy" id="2695856"/>
    <lineage>
        <taxon>Bacteria</taxon>
        <taxon>Pseudomonadati</taxon>
        <taxon>Pseudomonadota</taxon>
        <taxon>Gammaproteobacteria</taxon>
        <taxon>Steroidobacterales</taxon>
        <taxon>Steroidobacteraceae</taxon>
        <taxon>Steroidobacter</taxon>
    </lineage>
</organism>
<keyword evidence="12" id="KW-1185">Reference proteome</keyword>
<dbReference type="SUPFAM" id="SSF56954">
    <property type="entry name" value="Outer membrane efflux proteins (OEP)"/>
    <property type="match status" value="1"/>
</dbReference>
<dbReference type="GO" id="GO:0015562">
    <property type="term" value="F:efflux transmembrane transporter activity"/>
    <property type="evidence" value="ECO:0007669"/>
    <property type="project" value="InterPro"/>
</dbReference>
<reference evidence="12" key="1">
    <citation type="submission" date="2020-01" db="EMBL/GenBank/DDBJ databases">
        <title>'Steroidobacter agaridevorans' sp. nov., agar-degrading bacteria isolated from rhizosphere soils.</title>
        <authorList>
            <person name="Ikenaga M."/>
            <person name="Kataoka M."/>
            <person name="Murouchi A."/>
            <person name="Katsuragi S."/>
            <person name="Sakai M."/>
        </authorList>
    </citation>
    <scope>NUCLEOTIDE SEQUENCE [LARGE SCALE GENOMIC DNA]</scope>
    <source>
        <strain evidence="12">YU21-B</strain>
    </source>
</reference>
<dbReference type="InterPro" id="IPR010130">
    <property type="entry name" value="T1SS_OMP_TolC"/>
</dbReference>
<evidence type="ECO:0000256" key="8">
    <source>
        <dbReference type="SAM" id="Coils"/>
    </source>
</evidence>
<keyword evidence="3" id="KW-0813">Transport</keyword>
<keyword evidence="5" id="KW-0812">Transmembrane</keyword>
<accession>A0A829YMB7</accession>
<evidence type="ECO:0000256" key="2">
    <source>
        <dbReference type="ARBA" id="ARBA00007613"/>
    </source>
</evidence>
<evidence type="ECO:0000313" key="12">
    <source>
        <dbReference type="Proteomes" id="UP000445000"/>
    </source>
</evidence>
<evidence type="ECO:0000256" key="5">
    <source>
        <dbReference type="ARBA" id="ARBA00022692"/>
    </source>
</evidence>
<evidence type="ECO:0000256" key="4">
    <source>
        <dbReference type="ARBA" id="ARBA00022452"/>
    </source>
</evidence>
<dbReference type="GO" id="GO:1990281">
    <property type="term" value="C:efflux pump complex"/>
    <property type="evidence" value="ECO:0007669"/>
    <property type="project" value="TreeGrafter"/>
</dbReference>
<proteinExistence type="inferred from homology"/>
<dbReference type="InterPro" id="IPR051906">
    <property type="entry name" value="TolC-like"/>
</dbReference>
<comment type="caution">
    <text evidence="11">The sequence shown here is derived from an EMBL/GenBank/DDBJ whole genome shotgun (WGS) entry which is preliminary data.</text>
</comment>
<feature type="region of interest" description="Disordered" evidence="9">
    <location>
        <begin position="71"/>
        <end position="90"/>
    </location>
</feature>
<comment type="similarity">
    <text evidence="2">Belongs to the outer membrane factor (OMF) (TC 1.B.17) family.</text>
</comment>
<comment type="subcellular location">
    <subcellularLocation>
        <location evidence="1">Cell outer membrane</location>
    </subcellularLocation>
</comment>
<evidence type="ECO:0000256" key="1">
    <source>
        <dbReference type="ARBA" id="ARBA00004442"/>
    </source>
</evidence>
<keyword evidence="4" id="KW-1134">Transmembrane beta strand</keyword>
<feature type="coiled-coil region" evidence="8">
    <location>
        <begin position="128"/>
        <end position="187"/>
    </location>
</feature>
<sequence length="472" mass="52038">MKVRAPLIVAACSLILASAAADAADLLTVYQRALQNDPQIREADANRLASRESKPQALAALLPQVEVGGSYSKFDEDSGRTTLTRSDPSNPLSPLVPIDITSTSDITAKQYDITLRQSLFRWDQWMTLKRADAEVAQAEADYMFAQQDLIQRTSVRYFDVLAAQDTVDAAEAALEAFSRQLEQANKRFEVGLIAITDVQEAKAAHDQAAAAVIAAKRTLATARELLRELTGESFDTLATPVDDMPLKTPNPENEEQWVSQALEQNLAVISARLATDIAKQDVRVARSGHLPAIDLVASRGDQDYTGDQIGRNEAGVSRAPADQTQTTDSIGIQVTIPIYSGGATSSRVRQQVYLHRAARERLERANRETERSARDAYLGVLSEISRVRALRQALESSRTALQATEAGFEVGTRTTVDVLDARRRLFEAQTNYARSRYDYILNVLQLQFSTGTLDRADLEEINASLRERTITR</sequence>
<dbReference type="AlphaFoldDB" id="A0A829YMB7"/>
<keyword evidence="8" id="KW-0175">Coiled coil</keyword>
<dbReference type="Proteomes" id="UP000445000">
    <property type="component" value="Unassembled WGS sequence"/>
</dbReference>
<gene>
    <name evidence="11" type="primary">tolC</name>
    <name evidence="11" type="ORF">GCM10011487_60310</name>
</gene>
<dbReference type="InterPro" id="IPR003423">
    <property type="entry name" value="OMP_efflux"/>
</dbReference>
<dbReference type="EMBL" id="BLJN01000007">
    <property type="protein sequence ID" value="GFE84031.1"/>
    <property type="molecule type" value="Genomic_DNA"/>
</dbReference>
<dbReference type="Gene3D" id="1.20.1600.10">
    <property type="entry name" value="Outer membrane efflux proteins (OEP)"/>
    <property type="match status" value="1"/>
</dbReference>
<feature type="compositionally biased region" description="Polar residues" evidence="9">
    <location>
        <begin position="80"/>
        <end position="90"/>
    </location>
</feature>
<protein>
    <submittedName>
        <fullName evidence="11">Outer membrane protein TolC</fullName>
    </submittedName>
</protein>
<evidence type="ECO:0000256" key="7">
    <source>
        <dbReference type="ARBA" id="ARBA00023237"/>
    </source>
</evidence>
<dbReference type="RefSeq" id="WP_161815628.1">
    <property type="nucleotide sequence ID" value="NZ_BLJN01000007.1"/>
</dbReference>
<evidence type="ECO:0000256" key="3">
    <source>
        <dbReference type="ARBA" id="ARBA00022448"/>
    </source>
</evidence>
<keyword evidence="7" id="KW-0998">Cell outer membrane</keyword>
<dbReference type="PANTHER" id="PTHR30026">
    <property type="entry name" value="OUTER MEMBRANE PROTEIN TOLC"/>
    <property type="match status" value="1"/>
</dbReference>
<dbReference type="GO" id="GO:0009279">
    <property type="term" value="C:cell outer membrane"/>
    <property type="evidence" value="ECO:0007669"/>
    <property type="project" value="UniProtKB-SubCell"/>
</dbReference>
<evidence type="ECO:0000256" key="9">
    <source>
        <dbReference type="SAM" id="MobiDB-lite"/>
    </source>
</evidence>
<keyword evidence="10" id="KW-0732">Signal</keyword>